<protein>
    <submittedName>
        <fullName evidence="1">Uncharacterized protein</fullName>
    </submittedName>
</protein>
<evidence type="ECO:0000313" key="2">
    <source>
        <dbReference type="Proteomes" id="UP000006276"/>
    </source>
</evidence>
<reference evidence="1 2" key="1">
    <citation type="submission" date="2012-09" db="EMBL/GenBank/DDBJ databases">
        <title>Riemerella anatipestifer vaccine strains.</title>
        <authorList>
            <person name="Chun C.A."/>
            <person name="Shu W.M."/>
            <person name="Kang Z.D."/>
            <person name="Jia W.X."/>
        </authorList>
    </citation>
    <scope>NUCLEOTIDE SEQUENCE [LARGE SCALE GENOMIC DNA]</scope>
    <source>
        <strain evidence="1 2">RA-CH-1</strain>
    </source>
</reference>
<name>J9R238_RIEAN</name>
<keyword evidence="2" id="KW-1185">Reference proteome</keyword>
<dbReference type="EMBL" id="CP003787">
    <property type="protein sequence ID" value="AFR35859.1"/>
    <property type="molecule type" value="Genomic_DNA"/>
</dbReference>
<organism evidence="1 2">
    <name type="scientific">Riemerella anatipestifer RA-CH-1</name>
    <dbReference type="NCBI Taxonomy" id="1228997"/>
    <lineage>
        <taxon>Bacteria</taxon>
        <taxon>Pseudomonadati</taxon>
        <taxon>Bacteroidota</taxon>
        <taxon>Flavobacteriia</taxon>
        <taxon>Flavobacteriales</taxon>
        <taxon>Weeksellaceae</taxon>
        <taxon>Riemerella</taxon>
    </lineage>
</organism>
<dbReference type="HOGENOM" id="CLU_2571661_0_0_10"/>
<evidence type="ECO:0000313" key="1">
    <source>
        <dbReference type="EMBL" id="AFR35859.1"/>
    </source>
</evidence>
<dbReference type="KEGG" id="rag:B739_1261"/>
<dbReference type="Proteomes" id="UP000006276">
    <property type="component" value="Chromosome"/>
</dbReference>
<dbReference type="STRING" id="34085.AB406_0515"/>
<dbReference type="PATRIC" id="fig|1228997.3.peg.1257"/>
<proteinExistence type="predicted"/>
<accession>J9R238</accession>
<sequence length="81" mass="9405">MQRKGNKISTKKNIDLNIESKFKFIDDYLPRNYASKVIKKLGRENLSASTVRGVRKRKSGDLEIIRALYDVAKDTYKLINE</sequence>
<gene>
    <name evidence="1" type="ORF">B739_1261</name>
</gene>
<dbReference type="RefSeq" id="WP_014938192.1">
    <property type="nucleotide sequence ID" value="NC_018609.1"/>
</dbReference>
<dbReference type="AlphaFoldDB" id="J9R238"/>